<gene>
    <name evidence="10" type="ORF">LY28_01727</name>
</gene>
<dbReference type="InterPro" id="IPR006158">
    <property type="entry name" value="Cobalamin-bd"/>
</dbReference>
<dbReference type="GO" id="GO:0031419">
    <property type="term" value="F:cobalamin binding"/>
    <property type="evidence" value="ECO:0007669"/>
    <property type="project" value="InterPro"/>
</dbReference>
<keyword evidence="3" id="KW-0808">Transferase</keyword>
<dbReference type="InterPro" id="IPR034466">
    <property type="entry name" value="Methyltransferase_Class_B"/>
</dbReference>
<keyword evidence="4" id="KW-0949">S-adenosyl-L-methionine</keyword>
<accession>A0A318XYS8</accession>
<dbReference type="GO" id="GO:0046872">
    <property type="term" value="F:metal ion binding"/>
    <property type="evidence" value="ECO:0007669"/>
    <property type="project" value="UniProtKB-KW"/>
</dbReference>
<evidence type="ECO:0000313" key="10">
    <source>
        <dbReference type="EMBL" id="PYG88017.1"/>
    </source>
</evidence>
<feature type="domain" description="Radical SAM core" evidence="9">
    <location>
        <begin position="188"/>
        <end position="425"/>
    </location>
</feature>
<dbReference type="Pfam" id="PF04055">
    <property type="entry name" value="Radical_SAM"/>
    <property type="match status" value="1"/>
</dbReference>
<dbReference type="SFLD" id="SFLDS00029">
    <property type="entry name" value="Radical_SAM"/>
    <property type="match status" value="1"/>
</dbReference>
<evidence type="ECO:0000256" key="7">
    <source>
        <dbReference type="ARBA" id="ARBA00023014"/>
    </source>
</evidence>
<name>A0A318XYS8_9FIRM</name>
<sequence>MKVVLINSPIVGSLSTPQEKGPFSDIGENLGLGYIAAILREHDYEVELIDCYLEERKIESIVEYVKKIDPIVVAFSVPSIAAIPITKKIIASLREQKVKSHITAGGHYITVAYKKVLEQVGADSLILFEGEYTMLELVKKIESGGTIDDVKGLVLMKEDTLIVNPLRPFIEDLDALPFPSRDHLKQVLEMQGYASISTCRGCYGKCIFCSASSFYGSIVKNFWRPRSAENVVDELQNLIKYYGVDKVIFVDDSFIGVQKKGEERAAKIAKEIIKRGLKIKFLIMCRPEEVSKDVFALLKEAGLVAASIGIESGAQSGLDRLRRNSTVEQCRNAVKILKDLKIEVFVGVIPFDPWTTMEELKETLNLLKDIGELSIGSFRKRMMCLDGTTAEKMLRDENRLNAGKYKIAENKTEVLCSILERAGAKWGNKINCIMYLMKWERSLADNETENCKKNCDIADRVLTLASNQILEQTIAFVDREELPPTSEIEFFIRELEQKLMLLYESLVIIKEKGL</sequence>
<dbReference type="Proteomes" id="UP000248132">
    <property type="component" value="Unassembled WGS sequence"/>
</dbReference>
<dbReference type="InterPro" id="IPR023404">
    <property type="entry name" value="rSAM_horseshoe"/>
</dbReference>
<dbReference type="InterPro" id="IPR051198">
    <property type="entry name" value="BchE-like"/>
</dbReference>
<dbReference type="InterPro" id="IPR058240">
    <property type="entry name" value="rSAM_sf"/>
</dbReference>
<dbReference type="GO" id="GO:0051539">
    <property type="term" value="F:4 iron, 4 sulfur cluster binding"/>
    <property type="evidence" value="ECO:0007669"/>
    <property type="project" value="UniProtKB-KW"/>
</dbReference>
<dbReference type="GO" id="GO:0003824">
    <property type="term" value="F:catalytic activity"/>
    <property type="evidence" value="ECO:0007669"/>
    <property type="project" value="InterPro"/>
</dbReference>
<proteinExistence type="predicted"/>
<reference evidence="10 11" key="1">
    <citation type="submission" date="2018-06" db="EMBL/GenBank/DDBJ databases">
        <title>Genomic Encyclopedia of Type Strains, Phase I: the one thousand microbial genomes (KMG-I) project.</title>
        <authorList>
            <person name="Kyrpides N."/>
        </authorList>
    </citation>
    <scope>NUCLEOTIDE SEQUENCE [LARGE SCALE GENOMIC DNA]</scope>
    <source>
        <strain evidence="10 11">DSM 19573</strain>
    </source>
</reference>
<dbReference type="Gene3D" id="3.40.50.280">
    <property type="entry name" value="Cobalamin-binding domain"/>
    <property type="match status" value="1"/>
</dbReference>
<dbReference type="GO" id="GO:0005829">
    <property type="term" value="C:cytosol"/>
    <property type="evidence" value="ECO:0007669"/>
    <property type="project" value="TreeGrafter"/>
</dbReference>
<dbReference type="InterPro" id="IPR007197">
    <property type="entry name" value="rSAM"/>
</dbReference>
<protein>
    <submittedName>
        <fullName evidence="10">Radical SAM superfamily enzyme YgiQ (UPF0313 family)</fullName>
    </submittedName>
</protein>
<dbReference type="AlphaFoldDB" id="A0A318XYS8"/>
<dbReference type="SFLD" id="SFLDG01123">
    <property type="entry name" value="methyltransferase_(Class_B)"/>
    <property type="match status" value="1"/>
</dbReference>
<evidence type="ECO:0000259" key="8">
    <source>
        <dbReference type="PROSITE" id="PS51332"/>
    </source>
</evidence>
<evidence type="ECO:0000256" key="5">
    <source>
        <dbReference type="ARBA" id="ARBA00022723"/>
    </source>
</evidence>
<dbReference type="PROSITE" id="PS51918">
    <property type="entry name" value="RADICAL_SAM"/>
    <property type="match status" value="1"/>
</dbReference>
<comment type="cofactor">
    <cofactor evidence="1">
        <name>[4Fe-4S] cluster</name>
        <dbReference type="ChEBI" id="CHEBI:49883"/>
    </cofactor>
</comment>
<dbReference type="SUPFAM" id="SSF52242">
    <property type="entry name" value="Cobalamin (vitamin B12)-binding domain"/>
    <property type="match status" value="1"/>
</dbReference>
<dbReference type="Gene3D" id="3.80.30.20">
    <property type="entry name" value="tm_1862 like domain"/>
    <property type="match status" value="1"/>
</dbReference>
<dbReference type="InterPro" id="IPR006638">
    <property type="entry name" value="Elp3/MiaA/NifB-like_rSAM"/>
</dbReference>
<keyword evidence="6" id="KW-0408">Iron</keyword>
<organism evidence="10 11">
    <name type="scientific">Ruminiclostridium sufflavum DSM 19573</name>
    <dbReference type="NCBI Taxonomy" id="1121337"/>
    <lineage>
        <taxon>Bacteria</taxon>
        <taxon>Bacillati</taxon>
        <taxon>Bacillota</taxon>
        <taxon>Clostridia</taxon>
        <taxon>Eubacteriales</taxon>
        <taxon>Oscillospiraceae</taxon>
        <taxon>Ruminiclostridium</taxon>
    </lineage>
</organism>
<dbReference type="SMART" id="SM00729">
    <property type="entry name" value="Elp3"/>
    <property type="match status" value="1"/>
</dbReference>
<dbReference type="EMBL" id="QKMR01000008">
    <property type="protein sequence ID" value="PYG88017.1"/>
    <property type="molecule type" value="Genomic_DNA"/>
</dbReference>
<dbReference type="InterPro" id="IPR036724">
    <property type="entry name" value="Cobalamin-bd_sf"/>
</dbReference>
<dbReference type="Pfam" id="PF02310">
    <property type="entry name" value="B12-binding"/>
    <property type="match status" value="1"/>
</dbReference>
<keyword evidence="7" id="KW-0411">Iron-sulfur</keyword>
<evidence type="ECO:0000256" key="2">
    <source>
        <dbReference type="ARBA" id="ARBA00022603"/>
    </source>
</evidence>
<evidence type="ECO:0000256" key="4">
    <source>
        <dbReference type="ARBA" id="ARBA00022691"/>
    </source>
</evidence>
<comment type="caution">
    <text evidence="10">The sequence shown here is derived from an EMBL/GenBank/DDBJ whole genome shotgun (WGS) entry which is preliminary data.</text>
</comment>
<dbReference type="PROSITE" id="PS51332">
    <property type="entry name" value="B12_BINDING"/>
    <property type="match status" value="1"/>
</dbReference>
<keyword evidence="2" id="KW-0489">Methyltransferase</keyword>
<keyword evidence="11" id="KW-1185">Reference proteome</keyword>
<evidence type="ECO:0000313" key="11">
    <source>
        <dbReference type="Proteomes" id="UP000248132"/>
    </source>
</evidence>
<dbReference type="OrthoDB" id="2990459at2"/>
<dbReference type="SFLD" id="SFLDG01082">
    <property type="entry name" value="B12-binding_domain_containing"/>
    <property type="match status" value="1"/>
</dbReference>
<dbReference type="SUPFAM" id="SSF102114">
    <property type="entry name" value="Radical SAM enzymes"/>
    <property type="match status" value="1"/>
</dbReference>
<evidence type="ECO:0000256" key="6">
    <source>
        <dbReference type="ARBA" id="ARBA00023004"/>
    </source>
</evidence>
<dbReference type="CDD" id="cd01335">
    <property type="entry name" value="Radical_SAM"/>
    <property type="match status" value="1"/>
</dbReference>
<evidence type="ECO:0000256" key="3">
    <source>
        <dbReference type="ARBA" id="ARBA00022679"/>
    </source>
</evidence>
<evidence type="ECO:0000259" key="9">
    <source>
        <dbReference type="PROSITE" id="PS51918"/>
    </source>
</evidence>
<dbReference type="PANTHER" id="PTHR43409:SF7">
    <property type="entry name" value="BLL1977 PROTEIN"/>
    <property type="match status" value="1"/>
</dbReference>
<feature type="domain" description="B12-binding" evidence="8">
    <location>
        <begin position="9"/>
        <end position="148"/>
    </location>
</feature>
<dbReference type="RefSeq" id="WP_110461764.1">
    <property type="nucleotide sequence ID" value="NZ_QKMR01000008.1"/>
</dbReference>
<dbReference type="PANTHER" id="PTHR43409">
    <property type="entry name" value="ANAEROBIC MAGNESIUM-PROTOPORPHYRIN IX MONOMETHYL ESTER CYCLASE-RELATED"/>
    <property type="match status" value="1"/>
</dbReference>
<evidence type="ECO:0000256" key="1">
    <source>
        <dbReference type="ARBA" id="ARBA00001966"/>
    </source>
</evidence>
<keyword evidence="5" id="KW-0479">Metal-binding</keyword>
<dbReference type="CDD" id="cd02068">
    <property type="entry name" value="radical_SAM_B12_BD"/>
    <property type="match status" value="1"/>
</dbReference>